<dbReference type="STRING" id="74649.A0A2P6RLP7"/>
<protein>
    <submittedName>
        <fullName evidence="2">Putative nucleotidyltransferase, Ribonuclease H</fullName>
        <ecNumber evidence="2">2.7.7.-</ecNumber>
        <ecNumber evidence="2">3.1.26.4</ecNumber>
    </submittedName>
</protein>
<keyword evidence="2" id="KW-0808">Transferase</keyword>
<dbReference type="GO" id="GO:0016779">
    <property type="term" value="F:nucleotidyltransferase activity"/>
    <property type="evidence" value="ECO:0007669"/>
    <property type="project" value="UniProtKB-KW"/>
</dbReference>
<evidence type="ECO:0000313" key="3">
    <source>
        <dbReference type="Proteomes" id="UP000238479"/>
    </source>
</evidence>
<dbReference type="AlphaFoldDB" id="A0A2P6RLP7"/>
<dbReference type="PANTHER" id="PTHR46148:SF52">
    <property type="entry name" value="OS04G0603800 PROTEIN"/>
    <property type="match status" value="1"/>
</dbReference>
<dbReference type="InterPro" id="IPR016197">
    <property type="entry name" value="Chromo-like_dom_sf"/>
</dbReference>
<keyword evidence="2" id="KW-0548">Nucleotidyltransferase</keyword>
<dbReference type="InterPro" id="IPR056924">
    <property type="entry name" value="SH3_Tf2-1"/>
</dbReference>
<gene>
    <name evidence="2" type="ORF">RchiOBHm_Chr2g0098581</name>
</gene>
<dbReference type="Gene3D" id="2.40.50.40">
    <property type="match status" value="1"/>
</dbReference>
<sequence length="205" mass="23426">MSPFQALYGRPPPSLSTYLPGSSKVHAVDTSLQARDQLLKDLKGHMATAQNRMKQHSDQNRTEREFTVGDWVFLKLHPYRQKSLIKRPTHKLSPRYYGPFQVAARVGKVAYRLNLPAHSKIHPTFHVSLLKKRIGDSIPISTTLPQFDCHGEIHWQPLKVLDMGIIRKKKRAVTTWLVQWKGLPVEDATWEEAHVMAANFPSFSA</sequence>
<dbReference type="SUPFAM" id="SSF54160">
    <property type="entry name" value="Chromo domain-like"/>
    <property type="match status" value="1"/>
</dbReference>
<evidence type="ECO:0000259" key="1">
    <source>
        <dbReference type="Pfam" id="PF24626"/>
    </source>
</evidence>
<accession>A0A2P6RLP7</accession>
<dbReference type="EC" id="2.7.7.-" evidence="2"/>
<dbReference type="EMBL" id="PDCK01000040">
    <property type="protein sequence ID" value="PRQ47337.1"/>
    <property type="molecule type" value="Genomic_DNA"/>
</dbReference>
<dbReference type="Pfam" id="PF24626">
    <property type="entry name" value="SH3_Tf2-1"/>
    <property type="match status" value="1"/>
</dbReference>
<reference evidence="2 3" key="1">
    <citation type="journal article" date="2018" name="Nat. Genet.">
        <title>The Rosa genome provides new insights in the design of modern roses.</title>
        <authorList>
            <person name="Bendahmane M."/>
        </authorList>
    </citation>
    <scope>NUCLEOTIDE SEQUENCE [LARGE SCALE GENOMIC DNA]</scope>
    <source>
        <strain evidence="3">cv. Old Blush</strain>
    </source>
</reference>
<comment type="caution">
    <text evidence="2">The sequence shown here is derived from an EMBL/GenBank/DDBJ whole genome shotgun (WGS) entry which is preliminary data.</text>
</comment>
<keyword evidence="2" id="KW-0378">Hydrolase</keyword>
<dbReference type="GO" id="GO:0004523">
    <property type="term" value="F:RNA-DNA hybrid ribonuclease activity"/>
    <property type="evidence" value="ECO:0007669"/>
    <property type="project" value="UniProtKB-EC"/>
</dbReference>
<keyword evidence="3" id="KW-1185">Reference proteome</keyword>
<organism evidence="2 3">
    <name type="scientific">Rosa chinensis</name>
    <name type="common">China rose</name>
    <dbReference type="NCBI Taxonomy" id="74649"/>
    <lineage>
        <taxon>Eukaryota</taxon>
        <taxon>Viridiplantae</taxon>
        <taxon>Streptophyta</taxon>
        <taxon>Embryophyta</taxon>
        <taxon>Tracheophyta</taxon>
        <taxon>Spermatophyta</taxon>
        <taxon>Magnoliopsida</taxon>
        <taxon>eudicotyledons</taxon>
        <taxon>Gunneridae</taxon>
        <taxon>Pentapetalae</taxon>
        <taxon>rosids</taxon>
        <taxon>fabids</taxon>
        <taxon>Rosales</taxon>
        <taxon>Rosaceae</taxon>
        <taxon>Rosoideae</taxon>
        <taxon>Rosoideae incertae sedis</taxon>
        <taxon>Rosa</taxon>
    </lineage>
</organism>
<feature type="domain" description="Tf2-1-like SH3-like" evidence="1">
    <location>
        <begin position="69"/>
        <end position="132"/>
    </location>
</feature>
<evidence type="ECO:0000313" key="2">
    <source>
        <dbReference type="EMBL" id="PRQ47337.1"/>
    </source>
</evidence>
<dbReference type="Gramene" id="PRQ47337">
    <property type="protein sequence ID" value="PRQ47337"/>
    <property type="gene ID" value="RchiOBHm_Chr2g0098581"/>
</dbReference>
<dbReference type="OMA" id="EDASWEY"/>
<proteinExistence type="predicted"/>
<name>A0A2P6RLP7_ROSCH</name>
<dbReference type="EC" id="3.1.26.4" evidence="2"/>
<dbReference type="Proteomes" id="UP000238479">
    <property type="component" value="Chromosome 2"/>
</dbReference>
<dbReference type="PANTHER" id="PTHR46148">
    <property type="entry name" value="CHROMO DOMAIN-CONTAINING PROTEIN"/>
    <property type="match status" value="1"/>
</dbReference>